<dbReference type="Proteomes" id="UP001254257">
    <property type="component" value="Unassembled WGS sequence"/>
</dbReference>
<evidence type="ECO:0000313" key="1">
    <source>
        <dbReference type="EMBL" id="MDU0343717.1"/>
    </source>
</evidence>
<protein>
    <recommendedName>
        <fullName evidence="3">PilZ domain-containing protein</fullName>
    </recommendedName>
</protein>
<organism evidence="1 2">
    <name type="scientific">Bosea rubneri</name>
    <dbReference type="NCBI Taxonomy" id="3075434"/>
    <lineage>
        <taxon>Bacteria</taxon>
        <taxon>Pseudomonadati</taxon>
        <taxon>Pseudomonadota</taxon>
        <taxon>Alphaproteobacteria</taxon>
        <taxon>Hyphomicrobiales</taxon>
        <taxon>Boseaceae</taxon>
        <taxon>Bosea</taxon>
    </lineage>
</organism>
<name>A0ABU3SG01_9HYPH</name>
<reference evidence="1 2" key="1">
    <citation type="submission" date="2023-09" db="EMBL/GenBank/DDBJ databases">
        <title>Whole genome shotgun sequencing (WGS) of Bosea sp. ZW T0_25, isolated from stored onions (Allium cepa).</title>
        <authorList>
            <person name="Stoll D.A."/>
            <person name="Huch M."/>
        </authorList>
    </citation>
    <scope>NUCLEOTIDE SEQUENCE [LARGE SCALE GENOMIC DNA]</scope>
    <source>
        <strain evidence="1 2">ZW T0_25</strain>
    </source>
</reference>
<evidence type="ECO:0008006" key="3">
    <source>
        <dbReference type="Google" id="ProtNLM"/>
    </source>
</evidence>
<keyword evidence="2" id="KW-1185">Reference proteome</keyword>
<evidence type="ECO:0000313" key="2">
    <source>
        <dbReference type="Proteomes" id="UP001254257"/>
    </source>
</evidence>
<dbReference type="EMBL" id="JAWDID010000082">
    <property type="protein sequence ID" value="MDU0343717.1"/>
    <property type="molecule type" value="Genomic_DNA"/>
</dbReference>
<sequence length="96" mass="10748">MITGTGMLVLRDGRRIELAYQFAAVYDDLRVGFLRCDTSAVDPSAFFGRLKMECDDGTTVRLAVMHHSDRYLGITGRVMSLDEIERERSSQVGVMA</sequence>
<dbReference type="RefSeq" id="WP_316021416.1">
    <property type="nucleotide sequence ID" value="NZ_JAWDID010000082.1"/>
</dbReference>
<proteinExistence type="predicted"/>
<gene>
    <name evidence="1" type="ORF">RKE40_27860</name>
</gene>
<accession>A0ABU3SG01</accession>
<comment type="caution">
    <text evidence="1">The sequence shown here is derived from an EMBL/GenBank/DDBJ whole genome shotgun (WGS) entry which is preliminary data.</text>
</comment>